<evidence type="ECO:0000256" key="2">
    <source>
        <dbReference type="ARBA" id="ARBA00023306"/>
    </source>
</evidence>
<evidence type="ECO:0000313" key="6">
    <source>
        <dbReference type="Proteomes" id="UP000000226"/>
    </source>
</evidence>
<feature type="domain" description="CDT1 Geminin-binding" evidence="4">
    <location>
        <begin position="93"/>
        <end position="225"/>
    </location>
</feature>
<dbReference type="SUPFAM" id="SSF46785">
    <property type="entry name" value="Winged helix' DNA-binding domain"/>
    <property type="match status" value="1"/>
</dbReference>
<feature type="compositionally biased region" description="Polar residues" evidence="3">
    <location>
        <begin position="58"/>
        <end position="67"/>
    </location>
</feature>
<dbReference type="eggNOG" id="KOG4762">
    <property type="taxonomic scope" value="Eukaryota"/>
</dbReference>
<dbReference type="SMART" id="SM01075">
    <property type="entry name" value="CDT1"/>
    <property type="match status" value="1"/>
</dbReference>
<dbReference type="PANTHER" id="PTHR28637">
    <property type="entry name" value="DNA REPLICATION FACTOR CDT1"/>
    <property type="match status" value="1"/>
</dbReference>
<dbReference type="FunFam" id="1.10.10.1420:FF:000003">
    <property type="entry name" value="CDT1-like protein a chloroplastic"/>
    <property type="match status" value="1"/>
</dbReference>
<dbReference type="InterPro" id="IPR036390">
    <property type="entry name" value="WH_DNA-bd_sf"/>
</dbReference>
<dbReference type="GO" id="GO:0003677">
    <property type="term" value="F:DNA binding"/>
    <property type="evidence" value="ECO:0007669"/>
    <property type="project" value="InterPro"/>
</dbReference>
<gene>
    <name evidence="5" type="ORF">PHAVU_009G001100g</name>
</gene>
<protein>
    <recommendedName>
        <fullName evidence="4">CDT1 Geminin-binding domain-containing protein</fullName>
    </recommendedName>
</protein>
<dbReference type="EMBL" id="CM002296">
    <property type="protein sequence ID" value="ESW07893.1"/>
    <property type="molecule type" value="Genomic_DNA"/>
</dbReference>
<dbReference type="GO" id="GO:0030174">
    <property type="term" value="P:regulation of DNA-templated DNA replication initiation"/>
    <property type="evidence" value="ECO:0007669"/>
    <property type="project" value="InterPro"/>
</dbReference>
<keyword evidence="6" id="KW-1185">Reference proteome</keyword>
<dbReference type="CDD" id="cd08767">
    <property type="entry name" value="Cdt1_c"/>
    <property type="match status" value="1"/>
</dbReference>
<dbReference type="GO" id="GO:0005634">
    <property type="term" value="C:nucleus"/>
    <property type="evidence" value="ECO:0007669"/>
    <property type="project" value="TreeGrafter"/>
</dbReference>
<dbReference type="Gene3D" id="1.10.10.1420">
    <property type="entry name" value="DNA replication factor Cdt1, C-terminal WH domain"/>
    <property type="match status" value="1"/>
</dbReference>
<feature type="region of interest" description="Disordered" evidence="3">
    <location>
        <begin position="1"/>
        <end position="91"/>
    </location>
</feature>
<dbReference type="Proteomes" id="UP000000226">
    <property type="component" value="Chromosome 9"/>
</dbReference>
<dbReference type="GO" id="GO:0000076">
    <property type="term" value="P:DNA replication checkpoint signaling"/>
    <property type="evidence" value="ECO:0007669"/>
    <property type="project" value="TreeGrafter"/>
</dbReference>
<proteinExistence type="inferred from homology"/>
<dbReference type="Gramene" id="ESW07893">
    <property type="protein sequence ID" value="ESW07893"/>
    <property type="gene ID" value="PHAVU_009G001100g"/>
</dbReference>
<evidence type="ECO:0000259" key="4">
    <source>
        <dbReference type="SMART" id="SM01075"/>
    </source>
</evidence>
<comment type="similarity">
    <text evidence="1">Belongs to the Cdt1 family.</text>
</comment>
<dbReference type="STRING" id="3885.V7ATG5"/>
<dbReference type="InterPro" id="IPR045173">
    <property type="entry name" value="Cdt1"/>
</dbReference>
<organism evidence="5 6">
    <name type="scientific">Phaseolus vulgaris</name>
    <name type="common">Kidney bean</name>
    <name type="synonym">French bean</name>
    <dbReference type="NCBI Taxonomy" id="3885"/>
    <lineage>
        <taxon>Eukaryota</taxon>
        <taxon>Viridiplantae</taxon>
        <taxon>Streptophyta</taxon>
        <taxon>Embryophyta</taxon>
        <taxon>Tracheophyta</taxon>
        <taxon>Spermatophyta</taxon>
        <taxon>Magnoliopsida</taxon>
        <taxon>eudicotyledons</taxon>
        <taxon>Gunneridae</taxon>
        <taxon>Pentapetalae</taxon>
        <taxon>rosids</taxon>
        <taxon>fabids</taxon>
        <taxon>Fabales</taxon>
        <taxon>Fabaceae</taxon>
        <taxon>Papilionoideae</taxon>
        <taxon>50 kb inversion clade</taxon>
        <taxon>NPAAA clade</taxon>
        <taxon>indigoferoid/millettioid clade</taxon>
        <taxon>Phaseoleae</taxon>
        <taxon>Phaseolus</taxon>
    </lineage>
</organism>
<dbReference type="InterPro" id="IPR038090">
    <property type="entry name" value="Cdt1_C_WH_dom_sf"/>
</dbReference>
<dbReference type="InterPro" id="IPR014939">
    <property type="entry name" value="CDT1_Gemini-bd-like"/>
</dbReference>
<dbReference type="OMA" id="QVRENEM"/>
<dbReference type="GO" id="GO:0000278">
    <property type="term" value="P:mitotic cell cycle"/>
    <property type="evidence" value="ECO:0007669"/>
    <property type="project" value="TreeGrafter"/>
</dbReference>
<dbReference type="Pfam" id="PF08839">
    <property type="entry name" value="CDT1"/>
    <property type="match status" value="1"/>
</dbReference>
<feature type="compositionally biased region" description="Basic and acidic residues" evidence="3">
    <location>
        <begin position="42"/>
        <end position="57"/>
    </location>
</feature>
<dbReference type="GO" id="GO:0071163">
    <property type="term" value="P:DNA replication preinitiation complex assembly"/>
    <property type="evidence" value="ECO:0007669"/>
    <property type="project" value="InterPro"/>
</dbReference>
<dbReference type="OrthoDB" id="341730at2759"/>
<dbReference type="AlphaFoldDB" id="V7ATG5"/>
<name>V7ATG5_PHAVU</name>
<dbReference type="Pfam" id="PF16679">
    <property type="entry name" value="CDT1_C"/>
    <property type="match status" value="1"/>
</dbReference>
<dbReference type="PANTHER" id="PTHR28637:SF1">
    <property type="entry name" value="DNA REPLICATION FACTOR CDT1"/>
    <property type="match status" value="1"/>
</dbReference>
<dbReference type="CDD" id="cd08674">
    <property type="entry name" value="Cdt1_m"/>
    <property type="match status" value="1"/>
</dbReference>
<evidence type="ECO:0000256" key="1">
    <source>
        <dbReference type="ARBA" id="ARBA00008356"/>
    </source>
</evidence>
<dbReference type="InterPro" id="IPR032054">
    <property type="entry name" value="Cdt1_C"/>
</dbReference>
<accession>V7ATG5</accession>
<evidence type="ECO:0000313" key="5">
    <source>
        <dbReference type="EMBL" id="ESW07893.1"/>
    </source>
</evidence>
<dbReference type="PhylomeDB" id="V7ATG5"/>
<dbReference type="SMR" id="V7ATG5"/>
<dbReference type="GO" id="GO:0070182">
    <property type="term" value="F:DNA polymerase binding"/>
    <property type="evidence" value="ECO:0007669"/>
    <property type="project" value="TreeGrafter"/>
</dbReference>
<reference evidence="6" key="1">
    <citation type="journal article" date="2014" name="Nat. Genet.">
        <title>A reference genome for common bean and genome-wide analysis of dual domestications.</title>
        <authorList>
            <person name="Schmutz J."/>
            <person name="McClean P.E."/>
            <person name="Mamidi S."/>
            <person name="Wu G.A."/>
            <person name="Cannon S.B."/>
            <person name="Grimwood J."/>
            <person name="Jenkins J."/>
            <person name="Shu S."/>
            <person name="Song Q."/>
            <person name="Chavarro C."/>
            <person name="Torres-Torres M."/>
            <person name="Geffroy V."/>
            <person name="Moghaddam S.M."/>
            <person name="Gao D."/>
            <person name="Abernathy B."/>
            <person name="Barry K."/>
            <person name="Blair M."/>
            <person name="Brick M.A."/>
            <person name="Chovatia M."/>
            <person name="Gepts P."/>
            <person name="Goodstein D.M."/>
            <person name="Gonzales M."/>
            <person name="Hellsten U."/>
            <person name="Hyten D.L."/>
            <person name="Jia G."/>
            <person name="Kelly J.D."/>
            <person name="Kudrna D."/>
            <person name="Lee R."/>
            <person name="Richard M.M."/>
            <person name="Miklas P.N."/>
            <person name="Osorno J.M."/>
            <person name="Rodrigues J."/>
            <person name="Thareau V."/>
            <person name="Urrea C.A."/>
            <person name="Wang M."/>
            <person name="Yu Y."/>
            <person name="Zhang M."/>
            <person name="Wing R.A."/>
            <person name="Cregan P.B."/>
            <person name="Rokhsar D.S."/>
            <person name="Jackson S.A."/>
        </authorList>
    </citation>
    <scope>NUCLEOTIDE SEQUENCE [LARGE SCALE GENOMIC DNA]</scope>
    <source>
        <strain evidence="6">cv. G19833</strain>
    </source>
</reference>
<feature type="compositionally biased region" description="Polar residues" evidence="3">
    <location>
        <begin position="9"/>
        <end position="22"/>
    </location>
</feature>
<keyword evidence="2" id="KW-0131">Cell cycle</keyword>
<sequence>MKNPDLRSSKVQSPNPVQFNSKTPEKPPQRIRNRGVSLSVSDIKKVGKDLQDRKQRGETTSSPSQSKSVKRQISLWPSSPSKSKITDDDSSKLPEKYEILDRFFDRLDTLISMFRLKGKIPSFTEISSRIESLTDRRFTHGHLAQLKFILPDAIVLKKVSVHDERTSCMKPDIHVSLVRETVDSDVKLSPEHARVSLKKLFHARLRDFWESHPEGDEIPEGTLPEPFNRPKKANILDTFDTRLRTKLSLCMRYDDIVNNAESVNIDEQMSVPVETSVELSNQHLAAASHFAPSFRARFSLKFKQNGADNVQQNSQVDSVQNCPTIYASLESCSSPAPANTPSKIVDHTEYEDGSLYSIDVMSTPARKTIVYIENKDGSPKSIDAMSTQADKIAECTENKDVSLKSIDAMSTPVKHVSTPISIDAMSTPVKHVSTPIRLMSATPALRSPKRCLMSPDDHPISSLNKLARRPSRSRSLRFDTPVNNKEVVNEDNAGGLPIDDDVFDILPENLVQSIREKERMAMEETDPAITQAKKRKKYIANLPKLFDMIHLLLRQRNCITKAELVSKIIASHSDIVDRSEVEDQLDLLQEVTPEWISEKQISSGDLLFFINKMLSPETIRASLEETA</sequence>
<evidence type="ECO:0000256" key="3">
    <source>
        <dbReference type="SAM" id="MobiDB-lite"/>
    </source>
</evidence>